<dbReference type="InterPro" id="IPR047629">
    <property type="entry name" value="IS1182_transpos"/>
</dbReference>
<organism evidence="4 5">
    <name type="scientific">Enterococcus cecorum</name>
    <dbReference type="NCBI Taxonomy" id="44008"/>
    <lineage>
        <taxon>Bacteria</taxon>
        <taxon>Bacillati</taxon>
        <taxon>Bacillota</taxon>
        <taxon>Bacilli</taxon>
        <taxon>Lactobacillales</taxon>
        <taxon>Enterococcaceae</taxon>
        <taxon>Enterococcus</taxon>
    </lineage>
</organism>
<name>A0A366SJ57_9ENTE</name>
<evidence type="ECO:0008006" key="6">
    <source>
        <dbReference type="Google" id="ProtNLM"/>
    </source>
</evidence>
<gene>
    <name evidence="4" type="ORF">EB18_00305</name>
</gene>
<feature type="domain" description="Transposase InsH N-terminal" evidence="2">
    <location>
        <begin position="15"/>
        <end position="104"/>
    </location>
</feature>
<keyword evidence="1" id="KW-0175">Coiled coil</keyword>
<evidence type="ECO:0000313" key="4">
    <source>
        <dbReference type="EMBL" id="RBR31882.1"/>
    </source>
</evidence>
<dbReference type="Proteomes" id="UP000252800">
    <property type="component" value="Unassembled WGS sequence"/>
</dbReference>
<protein>
    <recommendedName>
        <fullName evidence="6">Transposase</fullName>
    </recommendedName>
</protein>
<evidence type="ECO:0000259" key="2">
    <source>
        <dbReference type="Pfam" id="PF05598"/>
    </source>
</evidence>
<evidence type="ECO:0000313" key="5">
    <source>
        <dbReference type="Proteomes" id="UP000252800"/>
    </source>
</evidence>
<dbReference type="RefSeq" id="WP_113783702.1">
    <property type="nucleotide sequence ID" value="NZ_KZ845739.1"/>
</dbReference>
<evidence type="ECO:0000256" key="1">
    <source>
        <dbReference type="SAM" id="Coils"/>
    </source>
</evidence>
<evidence type="ECO:0000259" key="3">
    <source>
        <dbReference type="Pfam" id="PF13751"/>
    </source>
</evidence>
<dbReference type="InterPro" id="IPR008490">
    <property type="entry name" value="Transposase_InsH_N"/>
</dbReference>
<accession>A0A366SJ57</accession>
<dbReference type="PANTHER" id="PTHR33408">
    <property type="entry name" value="TRANSPOSASE"/>
    <property type="match status" value="1"/>
</dbReference>
<dbReference type="Pfam" id="PF05598">
    <property type="entry name" value="DUF772"/>
    <property type="match status" value="1"/>
</dbReference>
<dbReference type="EMBL" id="LEOY01000002">
    <property type="protein sequence ID" value="RBR31882.1"/>
    <property type="molecule type" value="Genomic_DNA"/>
</dbReference>
<feature type="domain" description="Transposase DDE" evidence="3">
    <location>
        <begin position="391"/>
        <end position="519"/>
    </location>
</feature>
<dbReference type="NCBIfam" id="NF033551">
    <property type="entry name" value="transpos_IS1182"/>
    <property type="match status" value="1"/>
</dbReference>
<reference evidence="4 5" key="1">
    <citation type="submission" date="2015-06" db="EMBL/GenBank/DDBJ databases">
        <title>The Genome Sequence of Enterococcus cecorum 170AEA1.</title>
        <authorList>
            <consortium name="The Broad Institute Genomics Platform"/>
            <consortium name="The Broad Institute Genome Sequencing Center for Infectious Disease"/>
            <person name="Earl A.M."/>
            <person name="Van Tyne D."/>
            <person name="Lebreton F."/>
            <person name="Saavedra J.T."/>
            <person name="Gilmore M.S."/>
            <person name="Manson McGuire A."/>
            <person name="Clock S."/>
            <person name="Crupain M."/>
            <person name="Rangan U."/>
            <person name="Young S."/>
            <person name="Abouelleil A."/>
            <person name="Cao P."/>
            <person name="Chapman S.B."/>
            <person name="Griggs A."/>
            <person name="Priest M."/>
            <person name="Shea T."/>
            <person name="Wortman J."/>
            <person name="Nusbaum C."/>
            <person name="Birren B."/>
        </authorList>
    </citation>
    <scope>NUCLEOTIDE SEQUENCE [LARGE SCALE GENOMIC DNA]</scope>
    <source>
        <strain evidence="4 5">170AEA1</strain>
    </source>
</reference>
<dbReference type="InterPro" id="IPR025668">
    <property type="entry name" value="Tnp_DDE_dom"/>
</dbReference>
<sequence length="535" mass="63462">MYQNYTINQLCLPIDLEAKIEENDFVHAIVQFVDSIPDAVFLPYYQSMGRPQYHPRMLLSVILCAYIQGVYSGRQIQNMLIDSIRMRYLSQDQIPNFRTINRFRVHPIMNDILDHSFIQFRELLVQSGLISGSALYIDGTKIEADANKYSFVWKKSILKYKDNLDQKALENYQQMVETKILPELIDDLKDELSIEEIERIRQSLEEKEEQLIEAIDQTETVEERKLLRKEKSEVHKQKKQFDNFAQRKMRYEEQLVIMGVRNSFSKTDHDATFMRMKEDHMLNGQLKPGYNIQLATENQFALAYDCYPNPTDTRTFIPFLEQIESKIGLPENIVADAGYASEENYCYVLDETESTPIIPHQGYLKEKKRAHKQNQFHRDNWPYNELDDYYICPNQKRVVFSHYSQRKDRNGFIRNFKIYECEDCCTGCPLREKCTKAKEGKNRRLNINPTWEYIKIKANEKIESKETASYYAQRKIDVETVFGNIKQNMNFRRFHVRGTEKIFKEMGLVFLAHNFRKLVTRVRKYEGKTIIQNQI</sequence>
<dbReference type="AlphaFoldDB" id="A0A366SJ57"/>
<proteinExistence type="predicted"/>
<feature type="coiled-coil region" evidence="1">
    <location>
        <begin position="194"/>
        <end position="224"/>
    </location>
</feature>
<dbReference type="PANTHER" id="PTHR33408:SF2">
    <property type="entry name" value="TRANSPOSASE DDE DOMAIN-CONTAINING PROTEIN"/>
    <property type="match status" value="1"/>
</dbReference>
<comment type="caution">
    <text evidence="4">The sequence shown here is derived from an EMBL/GenBank/DDBJ whole genome shotgun (WGS) entry which is preliminary data.</text>
</comment>
<dbReference type="Pfam" id="PF13751">
    <property type="entry name" value="DDE_Tnp_1_6"/>
    <property type="match status" value="1"/>
</dbReference>